<dbReference type="RefSeq" id="WP_149528671.1">
    <property type="nucleotide sequence ID" value="NZ_AP018929.1"/>
</dbReference>
<organism evidence="3 5">
    <name type="scientific">Sulfuracidifex tepidarius</name>
    <dbReference type="NCBI Taxonomy" id="1294262"/>
    <lineage>
        <taxon>Archaea</taxon>
        <taxon>Thermoproteota</taxon>
        <taxon>Thermoprotei</taxon>
        <taxon>Sulfolobales</taxon>
        <taxon>Sulfolobaceae</taxon>
        <taxon>Sulfuracidifex</taxon>
    </lineage>
</organism>
<dbReference type="InterPro" id="IPR001736">
    <property type="entry name" value="PLipase_D/transphosphatidylase"/>
</dbReference>
<dbReference type="Proteomes" id="UP000325030">
    <property type="component" value="Chromosome"/>
</dbReference>
<dbReference type="STRING" id="1294262.GCA_001316085_01758"/>
<keyword evidence="1" id="KW-1133">Transmembrane helix</keyword>
<accession>A0A510DWX9</accession>
<dbReference type="Proteomes" id="UP000322983">
    <property type="component" value="Chromosome"/>
</dbReference>
<dbReference type="OrthoDB" id="42630at2157"/>
<dbReference type="Pfam" id="PF13091">
    <property type="entry name" value="PLDc_2"/>
    <property type="match status" value="2"/>
</dbReference>
<dbReference type="Gene3D" id="3.30.870.10">
    <property type="entry name" value="Endonuclease Chain A"/>
    <property type="match status" value="2"/>
</dbReference>
<evidence type="ECO:0000256" key="1">
    <source>
        <dbReference type="SAM" id="Phobius"/>
    </source>
</evidence>
<dbReference type="GO" id="GO:0032049">
    <property type="term" value="P:cardiolipin biosynthetic process"/>
    <property type="evidence" value="ECO:0007669"/>
    <property type="project" value="UniProtKB-ARBA"/>
</dbReference>
<reference evidence="6" key="1">
    <citation type="submission" date="2018-09" db="EMBL/GenBank/DDBJ databases">
        <title>Complete Genome Sequencing of Sulfolobus sp. JCM 16834.</title>
        <authorList>
            <person name="Kato S."/>
            <person name="Itoh T."/>
            <person name="Ohkuma M."/>
        </authorList>
    </citation>
    <scope>NUCLEOTIDE SEQUENCE [LARGE SCALE GENOMIC DNA]</scope>
    <source>
        <strain evidence="6">IC-007</strain>
    </source>
</reference>
<evidence type="ECO:0000313" key="4">
    <source>
        <dbReference type="EMBL" id="BBG27525.1"/>
    </source>
</evidence>
<keyword evidence="5" id="KW-1185">Reference proteome</keyword>
<evidence type="ECO:0000313" key="3">
    <source>
        <dbReference type="EMBL" id="BBG24736.1"/>
    </source>
</evidence>
<dbReference type="PANTHER" id="PTHR21248:SF22">
    <property type="entry name" value="PHOSPHOLIPASE D"/>
    <property type="match status" value="1"/>
</dbReference>
<keyword evidence="1" id="KW-0472">Membrane</keyword>
<reference evidence="3 5" key="2">
    <citation type="journal article" date="2020" name="Int. J. Syst. Evol. Microbiol.">
        <title>Sulfuracidifex tepidarius gen. nov., sp. nov. and transfer of Sulfolobus metallicus Huber and Stetter 1992 to the genus Sulfuracidifex as Sulfuracidifex metallicus comb. nov.</title>
        <authorList>
            <person name="Itoh T."/>
            <person name="Miura T."/>
            <person name="Sakai H.D."/>
            <person name="Kato S."/>
            <person name="Ohkuma M."/>
            <person name="Takashina T."/>
        </authorList>
    </citation>
    <scope>NUCLEOTIDE SEQUENCE [LARGE SCALE GENOMIC DNA]</scope>
    <source>
        <strain evidence="3 5">IC-006</strain>
        <strain evidence="4">IC-007</strain>
    </source>
</reference>
<proteinExistence type="predicted"/>
<dbReference type="GeneID" id="41718411"/>
<feature type="transmembrane region" description="Helical" evidence="1">
    <location>
        <begin position="325"/>
        <end position="341"/>
    </location>
</feature>
<dbReference type="SMART" id="SM00155">
    <property type="entry name" value="PLDc"/>
    <property type="match status" value="2"/>
</dbReference>
<name>A0A510DWX9_9CREN</name>
<sequence>MIDRGFGLVILLAMLITIVPFHASSAGSNWYVSVNPSQVKLIVGPDNSSYIETLLTQAKHAVYVEAYEITCTEVTNDLANLAKHGVQVYLVLSGHVYGGIPSDENECVSRLNSSGVHVRFQYNFTYVHSKVFVIDNSTVILGSMNPTYYGFNIDKSIDLVVQNSTIARVYATIILNDYRNIPTNSVNYPGVVVSPINSDNYISTLLSQPGTLYIAMEELYPSSDLFSEISSHNTIVGVVATYSEDSEAASQFGFSQVKDMVAKVIVVGDYVYVGSVNLDSTSLSQNRELGIIIKDPQLASQLESVITSWGGHPYHPSFFDKYKEYIAISVVVILIILAFAIKKYRK</sequence>
<dbReference type="PANTHER" id="PTHR21248">
    <property type="entry name" value="CARDIOLIPIN SYNTHASE"/>
    <property type="match status" value="1"/>
</dbReference>
<dbReference type="KEGG" id="step:IC006_2070"/>
<dbReference type="EMBL" id="AP018930">
    <property type="protein sequence ID" value="BBG27525.1"/>
    <property type="molecule type" value="Genomic_DNA"/>
</dbReference>
<dbReference type="GO" id="GO:0030572">
    <property type="term" value="F:phosphatidyltransferase activity"/>
    <property type="evidence" value="ECO:0007669"/>
    <property type="project" value="UniProtKB-ARBA"/>
</dbReference>
<evidence type="ECO:0000313" key="5">
    <source>
        <dbReference type="Proteomes" id="UP000322983"/>
    </source>
</evidence>
<gene>
    <name evidence="3" type="ORF">IC006_2070</name>
    <name evidence="4" type="ORF">IC007_2079</name>
</gene>
<evidence type="ECO:0000259" key="2">
    <source>
        <dbReference type="PROSITE" id="PS50035"/>
    </source>
</evidence>
<dbReference type="PROSITE" id="PS50035">
    <property type="entry name" value="PLD"/>
    <property type="match status" value="1"/>
</dbReference>
<feature type="domain" description="PLD phosphodiesterase" evidence="2">
    <location>
        <begin position="123"/>
        <end position="145"/>
    </location>
</feature>
<dbReference type="EMBL" id="AP018929">
    <property type="protein sequence ID" value="BBG24736.1"/>
    <property type="molecule type" value="Genomic_DNA"/>
</dbReference>
<dbReference type="SUPFAM" id="SSF56024">
    <property type="entry name" value="Phospholipase D/nuclease"/>
    <property type="match status" value="2"/>
</dbReference>
<dbReference type="AlphaFoldDB" id="A0A510DWX9"/>
<keyword evidence="1" id="KW-0812">Transmembrane</keyword>
<accession>A0A510E4R3</accession>
<protein>
    <submittedName>
        <fullName evidence="3">Cardiolipin synthase B</fullName>
    </submittedName>
</protein>
<dbReference type="InterPro" id="IPR025202">
    <property type="entry name" value="PLD-like_dom"/>
</dbReference>
<evidence type="ECO:0000313" key="6">
    <source>
        <dbReference type="Proteomes" id="UP000325030"/>
    </source>
</evidence>